<dbReference type="InterPro" id="IPR001296">
    <property type="entry name" value="Glyco_trans_1"/>
</dbReference>
<dbReference type="RefSeq" id="WP_175517480.1">
    <property type="nucleotide sequence ID" value="NZ_FOQD01000010.1"/>
</dbReference>
<dbReference type="Pfam" id="PF00534">
    <property type="entry name" value="Glycos_transf_1"/>
    <property type="match status" value="1"/>
</dbReference>
<evidence type="ECO:0000313" key="3">
    <source>
        <dbReference type="Proteomes" id="UP000199518"/>
    </source>
</evidence>
<dbReference type="PANTHER" id="PTHR12526">
    <property type="entry name" value="GLYCOSYLTRANSFERASE"/>
    <property type="match status" value="1"/>
</dbReference>
<dbReference type="PROSITE" id="PS51257">
    <property type="entry name" value="PROKAR_LIPOPROTEIN"/>
    <property type="match status" value="1"/>
</dbReference>
<dbReference type="GO" id="GO:0016757">
    <property type="term" value="F:glycosyltransferase activity"/>
    <property type="evidence" value="ECO:0007669"/>
    <property type="project" value="TreeGrafter"/>
</dbReference>
<protein>
    <submittedName>
        <fullName evidence="2">Glycosyl transferases group 1</fullName>
    </submittedName>
</protein>
<evidence type="ECO:0000259" key="1">
    <source>
        <dbReference type="Pfam" id="PF00534"/>
    </source>
</evidence>
<dbReference type="PANTHER" id="PTHR12526:SF638">
    <property type="entry name" value="SPORE COAT PROTEIN SA"/>
    <property type="match status" value="1"/>
</dbReference>
<dbReference type="EMBL" id="FOQD01000010">
    <property type="protein sequence ID" value="SFI57073.1"/>
    <property type="molecule type" value="Genomic_DNA"/>
</dbReference>
<organism evidence="2 3">
    <name type="scientific">Planctomicrobium piriforme</name>
    <dbReference type="NCBI Taxonomy" id="1576369"/>
    <lineage>
        <taxon>Bacteria</taxon>
        <taxon>Pseudomonadati</taxon>
        <taxon>Planctomycetota</taxon>
        <taxon>Planctomycetia</taxon>
        <taxon>Planctomycetales</taxon>
        <taxon>Planctomycetaceae</taxon>
        <taxon>Planctomicrobium</taxon>
    </lineage>
</organism>
<name>A0A1I3JA53_9PLAN</name>
<evidence type="ECO:0000313" key="2">
    <source>
        <dbReference type="EMBL" id="SFI57073.1"/>
    </source>
</evidence>
<dbReference type="CDD" id="cd03801">
    <property type="entry name" value="GT4_PimA-like"/>
    <property type="match status" value="1"/>
</dbReference>
<dbReference type="SUPFAM" id="SSF53756">
    <property type="entry name" value="UDP-Glycosyltransferase/glycogen phosphorylase"/>
    <property type="match status" value="1"/>
</dbReference>
<dbReference type="AlphaFoldDB" id="A0A1I3JA53"/>
<dbReference type="STRING" id="1576369.SAMN05421753_110108"/>
<gene>
    <name evidence="2" type="ORF">SAMN05421753_110108</name>
</gene>
<keyword evidence="3" id="KW-1185">Reference proteome</keyword>
<proteinExistence type="predicted"/>
<sequence>MRLVQVCNVGQICGGTAACAWTIAKSFPDWEHELLFLSPPTPETRRAFAPLTVKQVDRVDDKVLARFAPHLVILHNTAVRHIGRIEQCPTLQYCHSMGEHAAATLTVACSCWLSQKLPRAVPVLYQPVPRPSAIGPLPLRHLADTLIVGRICTPQRRKWPRDLLDFYAHLAERFPETIWEFVGCPGDFQPDLQVACRHRAEFHPASWDARQLLGRWHALLYHHPTLTESFGRTVSEAMRAGCVPIVDRRGGFVEQVRTDKNGFLCQNINEFAAAISALSQSARWWSMSKAARSTADENFSLRAFRRRFLAMLNQEFSVVSHQFEPSHAFQKQFTLAHSD</sequence>
<reference evidence="3" key="1">
    <citation type="submission" date="2016-10" db="EMBL/GenBank/DDBJ databases">
        <authorList>
            <person name="Varghese N."/>
            <person name="Submissions S."/>
        </authorList>
    </citation>
    <scope>NUCLEOTIDE SEQUENCE [LARGE SCALE GENOMIC DNA]</scope>
    <source>
        <strain evidence="3">DSM 26348</strain>
    </source>
</reference>
<dbReference type="Gene3D" id="3.40.50.2000">
    <property type="entry name" value="Glycogen Phosphorylase B"/>
    <property type="match status" value="1"/>
</dbReference>
<keyword evidence="2" id="KW-0808">Transferase</keyword>
<dbReference type="Proteomes" id="UP000199518">
    <property type="component" value="Unassembled WGS sequence"/>
</dbReference>
<feature type="domain" description="Glycosyl transferase family 1" evidence="1">
    <location>
        <begin position="157"/>
        <end position="280"/>
    </location>
</feature>
<accession>A0A1I3JA53</accession>